<dbReference type="PANTHER" id="PTHR30514">
    <property type="entry name" value="GLUCOKINASE"/>
    <property type="match status" value="1"/>
</dbReference>
<dbReference type="SUPFAM" id="SSF53697">
    <property type="entry name" value="SIS domain"/>
    <property type="match status" value="1"/>
</dbReference>
<evidence type="ECO:0000313" key="8">
    <source>
        <dbReference type="Proteomes" id="UP000182840"/>
    </source>
</evidence>
<dbReference type="Proteomes" id="UP000182840">
    <property type="component" value="Chromosome"/>
</dbReference>
<dbReference type="InterPro" id="IPR001347">
    <property type="entry name" value="SIS_dom"/>
</dbReference>
<keyword evidence="3" id="KW-0804">Transcription</keyword>
<organism evidence="7 8">
    <name type="scientific">Aquibium oceanicum</name>
    <dbReference type="NCBI Taxonomy" id="1670800"/>
    <lineage>
        <taxon>Bacteria</taxon>
        <taxon>Pseudomonadati</taxon>
        <taxon>Pseudomonadota</taxon>
        <taxon>Alphaproteobacteria</taxon>
        <taxon>Hyphomicrobiales</taxon>
        <taxon>Phyllobacteriaceae</taxon>
        <taxon>Aquibium</taxon>
    </lineage>
</organism>
<dbReference type="InterPro" id="IPR047640">
    <property type="entry name" value="RpiR-like"/>
</dbReference>
<dbReference type="EMBL" id="CP018171">
    <property type="protein sequence ID" value="APH74210.1"/>
    <property type="molecule type" value="Genomic_DNA"/>
</dbReference>
<name>A0A1L3SXV1_9HYPH</name>
<dbReference type="OrthoDB" id="8582409at2"/>
<protein>
    <recommendedName>
        <fullName evidence="9">RpiR family transcriptional regulator</fullName>
    </recommendedName>
</protein>
<dbReference type="KEGG" id="meso:BSQ44_24710"/>
<dbReference type="CDD" id="cd05013">
    <property type="entry name" value="SIS_RpiR"/>
    <property type="match status" value="1"/>
</dbReference>
<dbReference type="PROSITE" id="PS51071">
    <property type="entry name" value="HTH_RPIR"/>
    <property type="match status" value="1"/>
</dbReference>
<dbReference type="InterPro" id="IPR000281">
    <property type="entry name" value="HTH_RpiR"/>
</dbReference>
<dbReference type="GO" id="GO:0097367">
    <property type="term" value="F:carbohydrate derivative binding"/>
    <property type="evidence" value="ECO:0007669"/>
    <property type="project" value="InterPro"/>
</dbReference>
<dbReference type="AlphaFoldDB" id="A0A1L3SXV1"/>
<dbReference type="RefSeq" id="WP_072607665.1">
    <property type="nucleotide sequence ID" value="NZ_CP018171.1"/>
</dbReference>
<dbReference type="InterPro" id="IPR036388">
    <property type="entry name" value="WH-like_DNA-bd_sf"/>
</dbReference>
<evidence type="ECO:0008006" key="9">
    <source>
        <dbReference type="Google" id="ProtNLM"/>
    </source>
</evidence>
<evidence type="ECO:0000256" key="4">
    <source>
        <dbReference type="SAM" id="MobiDB-lite"/>
    </source>
</evidence>
<keyword evidence="8" id="KW-1185">Reference proteome</keyword>
<dbReference type="PANTHER" id="PTHR30514:SF18">
    <property type="entry name" value="RPIR-FAMILY TRANSCRIPTIONAL REGULATOR"/>
    <property type="match status" value="1"/>
</dbReference>
<proteinExistence type="predicted"/>
<reference evidence="8" key="1">
    <citation type="submission" date="2016-11" db="EMBL/GenBank/DDBJ databases">
        <title>Mesorhizobium oceanicum sp. nov., isolated from deep seawater in South China Sea.</title>
        <authorList>
            <person name="Fu G.-Y."/>
        </authorList>
    </citation>
    <scope>NUCLEOTIDE SEQUENCE [LARGE SCALE GENOMIC DNA]</scope>
    <source>
        <strain evidence="8">B7</strain>
    </source>
</reference>
<dbReference type="InterPro" id="IPR046348">
    <property type="entry name" value="SIS_dom_sf"/>
</dbReference>
<evidence type="ECO:0000259" key="6">
    <source>
        <dbReference type="PROSITE" id="PS51464"/>
    </source>
</evidence>
<keyword evidence="1" id="KW-0805">Transcription regulation</keyword>
<evidence type="ECO:0000313" key="7">
    <source>
        <dbReference type="EMBL" id="APH74210.1"/>
    </source>
</evidence>
<feature type="domain" description="SIS" evidence="6">
    <location>
        <begin position="148"/>
        <end position="287"/>
    </location>
</feature>
<sequence>MARSGGKRTRSDPRDTFAFAPEPIRRIGETLGDLTIKQKLLARFMLQHPEKIGFLSIRDLAEQVGVSTATVSRLCSQLGYSGYDELGREVQQSLQYEMSTPARLRMLNDVADQAGDAPQTAFDRVVDMETQNLLLLRRMADRDMLLGCVEELHDAECVLVVGSMGSTALAEYFAYALGKVRRSVRLASSGTGSSDWLAISNAAAGTLVILIGFPRYQRRTIEIGQHAKARGARILAVTDQESSPLARLADLVIPVPISLSTVVDSFAAPVVLIHGLVVEYGERYRAEVQQHLLGFEQYTRDLSVWPETPKRDSALPPVTPEPNRTRR</sequence>
<dbReference type="GO" id="GO:1901135">
    <property type="term" value="P:carbohydrate derivative metabolic process"/>
    <property type="evidence" value="ECO:0007669"/>
    <property type="project" value="InterPro"/>
</dbReference>
<feature type="domain" description="HTH rpiR-type" evidence="5">
    <location>
        <begin position="21"/>
        <end position="97"/>
    </location>
</feature>
<evidence type="ECO:0000256" key="3">
    <source>
        <dbReference type="ARBA" id="ARBA00023163"/>
    </source>
</evidence>
<dbReference type="SUPFAM" id="SSF46689">
    <property type="entry name" value="Homeodomain-like"/>
    <property type="match status" value="1"/>
</dbReference>
<dbReference type="GO" id="GO:0003700">
    <property type="term" value="F:DNA-binding transcription factor activity"/>
    <property type="evidence" value="ECO:0007669"/>
    <property type="project" value="InterPro"/>
</dbReference>
<accession>A0A1L3SXV1</accession>
<dbReference type="Pfam" id="PF01380">
    <property type="entry name" value="SIS"/>
    <property type="match status" value="1"/>
</dbReference>
<dbReference type="Gene3D" id="1.10.10.10">
    <property type="entry name" value="Winged helix-like DNA-binding domain superfamily/Winged helix DNA-binding domain"/>
    <property type="match status" value="1"/>
</dbReference>
<evidence type="ECO:0000256" key="2">
    <source>
        <dbReference type="ARBA" id="ARBA00023125"/>
    </source>
</evidence>
<gene>
    <name evidence="7" type="ORF">BSQ44_24710</name>
</gene>
<dbReference type="Pfam" id="PF01418">
    <property type="entry name" value="HTH_6"/>
    <property type="match status" value="1"/>
</dbReference>
<dbReference type="InterPro" id="IPR009057">
    <property type="entry name" value="Homeodomain-like_sf"/>
</dbReference>
<feature type="region of interest" description="Disordered" evidence="4">
    <location>
        <begin position="307"/>
        <end position="327"/>
    </location>
</feature>
<dbReference type="InterPro" id="IPR035472">
    <property type="entry name" value="RpiR-like_SIS"/>
</dbReference>
<dbReference type="GO" id="GO:0003677">
    <property type="term" value="F:DNA binding"/>
    <property type="evidence" value="ECO:0007669"/>
    <property type="project" value="UniProtKB-KW"/>
</dbReference>
<dbReference type="PROSITE" id="PS00356">
    <property type="entry name" value="HTH_LACI_1"/>
    <property type="match status" value="1"/>
</dbReference>
<dbReference type="STRING" id="1670800.BSQ44_24710"/>
<evidence type="ECO:0000256" key="1">
    <source>
        <dbReference type="ARBA" id="ARBA00023015"/>
    </source>
</evidence>
<dbReference type="PROSITE" id="PS51464">
    <property type="entry name" value="SIS"/>
    <property type="match status" value="1"/>
</dbReference>
<keyword evidence="2" id="KW-0238">DNA-binding</keyword>
<dbReference type="Gene3D" id="3.40.50.10490">
    <property type="entry name" value="Glucose-6-phosphate isomerase like protein, domain 1"/>
    <property type="match status" value="1"/>
</dbReference>
<evidence type="ECO:0000259" key="5">
    <source>
        <dbReference type="PROSITE" id="PS51071"/>
    </source>
</evidence>